<dbReference type="InterPro" id="IPR017974">
    <property type="entry name" value="Claudin_CS"/>
</dbReference>
<keyword evidence="4 5" id="KW-0472">Membrane</keyword>
<evidence type="ECO:0000256" key="4">
    <source>
        <dbReference type="ARBA" id="ARBA00023136"/>
    </source>
</evidence>
<keyword evidence="2 5" id="KW-0812">Transmembrane</keyword>
<accession>A0AAV2HTL2</accession>
<dbReference type="PROSITE" id="PS01346">
    <property type="entry name" value="CLAUDIN"/>
    <property type="match status" value="1"/>
</dbReference>
<keyword evidence="3 5" id="KW-1133">Transmembrane helix</keyword>
<comment type="caution">
    <text evidence="6">The sequence shown here is derived from an EMBL/GenBank/DDBJ whole genome shotgun (WGS) entry which is preliminary data.</text>
</comment>
<reference evidence="6 7" key="1">
    <citation type="submission" date="2024-04" db="EMBL/GenBank/DDBJ databases">
        <authorList>
            <consortium name="Genoscope - CEA"/>
            <person name="William W."/>
        </authorList>
    </citation>
    <scope>NUCLEOTIDE SEQUENCE [LARGE SCALE GENOMIC DNA]</scope>
</reference>
<evidence type="ECO:0000256" key="1">
    <source>
        <dbReference type="ARBA" id="ARBA00004141"/>
    </source>
</evidence>
<feature type="transmembrane region" description="Helical" evidence="5">
    <location>
        <begin position="75"/>
        <end position="93"/>
    </location>
</feature>
<evidence type="ECO:0000256" key="2">
    <source>
        <dbReference type="ARBA" id="ARBA00022692"/>
    </source>
</evidence>
<proteinExistence type="predicted"/>
<feature type="transmembrane region" description="Helical" evidence="5">
    <location>
        <begin position="105"/>
        <end position="130"/>
    </location>
</feature>
<feature type="transmembrane region" description="Helical" evidence="5">
    <location>
        <begin position="12"/>
        <end position="35"/>
    </location>
</feature>
<protein>
    <submittedName>
        <fullName evidence="6">Uncharacterized protein</fullName>
    </submittedName>
</protein>
<feature type="transmembrane region" description="Helical" evidence="5">
    <location>
        <begin position="150"/>
        <end position="174"/>
    </location>
</feature>
<evidence type="ECO:0000256" key="3">
    <source>
        <dbReference type="ARBA" id="ARBA00022989"/>
    </source>
</evidence>
<dbReference type="GO" id="GO:0016020">
    <property type="term" value="C:membrane"/>
    <property type="evidence" value="ECO:0007669"/>
    <property type="project" value="UniProtKB-SubCell"/>
</dbReference>
<evidence type="ECO:0000313" key="6">
    <source>
        <dbReference type="EMBL" id="CAL1535899.1"/>
    </source>
</evidence>
<sequence length="325" mass="35921">MAKWNQRSSIYQVTLMFNYFIFLVYALAFCIPTWWGAGNFYGLWVDCVGTDTSIMKDCQKHAFGDDVAWYDGVRGVWVGGMACYVLAVLYSLAENCCGREGSRDYGITGILTFLAGACGAAGVITVAVELETNVTIPTAVRTLGYDHIEYYWGYMLACIASALALILALVLLITRNTTKRDKAKESRTADYVFSQPQANPYTPEYTNHGYARDDIPLANGVTYQHTPANGYAMYQSVPYNGNSLPPARNGAKYGYTGNGYDVGRPNQRHSMAESADLSNGYTPELIQAEHTLSRVQNGPRGVGDYARNDYVGGRSEYYMNGSRPY</sequence>
<dbReference type="Proteomes" id="UP001497497">
    <property type="component" value="Unassembled WGS sequence"/>
</dbReference>
<dbReference type="EMBL" id="CAXITT010000215">
    <property type="protein sequence ID" value="CAL1535899.1"/>
    <property type="molecule type" value="Genomic_DNA"/>
</dbReference>
<comment type="subcellular location">
    <subcellularLocation>
        <location evidence="1">Membrane</location>
        <topology evidence="1">Multi-pass membrane protein</topology>
    </subcellularLocation>
</comment>
<evidence type="ECO:0000256" key="5">
    <source>
        <dbReference type="SAM" id="Phobius"/>
    </source>
</evidence>
<gene>
    <name evidence="6" type="ORF">GSLYS_00009859001</name>
</gene>
<organism evidence="6 7">
    <name type="scientific">Lymnaea stagnalis</name>
    <name type="common">Great pond snail</name>
    <name type="synonym">Helix stagnalis</name>
    <dbReference type="NCBI Taxonomy" id="6523"/>
    <lineage>
        <taxon>Eukaryota</taxon>
        <taxon>Metazoa</taxon>
        <taxon>Spiralia</taxon>
        <taxon>Lophotrochozoa</taxon>
        <taxon>Mollusca</taxon>
        <taxon>Gastropoda</taxon>
        <taxon>Heterobranchia</taxon>
        <taxon>Euthyneura</taxon>
        <taxon>Panpulmonata</taxon>
        <taxon>Hygrophila</taxon>
        <taxon>Lymnaeoidea</taxon>
        <taxon>Lymnaeidae</taxon>
        <taxon>Lymnaea</taxon>
    </lineage>
</organism>
<evidence type="ECO:0000313" key="7">
    <source>
        <dbReference type="Proteomes" id="UP001497497"/>
    </source>
</evidence>
<name>A0AAV2HTL2_LYMST</name>
<dbReference type="AlphaFoldDB" id="A0AAV2HTL2"/>
<keyword evidence="7" id="KW-1185">Reference proteome</keyword>
<dbReference type="Gene3D" id="1.20.140.150">
    <property type="match status" value="1"/>
</dbReference>